<evidence type="ECO:0000256" key="1">
    <source>
        <dbReference type="SAM" id="MobiDB-lite"/>
    </source>
</evidence>
<feature type="compositionally biased region" description="Gly residues" evidence="1">
    <location>
        <begin position="613"/>
        <end position="641"/>
    </location>
</feature>
<sequence length="803" mass="85095">MTTTILGVRHHGPGSARAVRSALERLEPDIVLIEGPPEADALVPLAAEPDMEPPVALLAHVPGDPSKAAFWPFAVFSPEWQAIRYAATADVEVRFCDLPAAHGLALDGGRSGEAETAVHADPIGALAEAAGYDDPERWWEDAVEHRTDGEAGHGSVFEVIAEAMTAVREGHVPDRHEARREAYMRRTLRQAVKDGFRNIAVVCGAWHVPALATLPRAADDDRLLKGMPKVKVEMTWVPWTHGRLAAWSGYGAGVTSPGWYHHLFTAPDRPIERWLARAAAVLREEDLPVSSAHVIEAVRLADGLATLRDRPLAGLTEVSEAVCAVLCEGDELPADLVQRRMVVGERLGHVPDSTPMVPLQRHLRGEQRRVKLKPEALGRDHDLDLRKSLDLDRSRLLHRLGLIGVPWGTPRETRGKGTFKESWTLEWRPEFDVSLIEAAVWGITVEAAATARVCDLAEKGAPAHGASAHGASLHGSPAHGLPGVGLPAPAAGAHRVSLAELTALVEKCLLADLPDALPYVLGVIGDRAALDSDVGHLMAALPALVRAQRYGDVRGTPAAGLATIVDSLLTRICTGLPTAVTGLDDDPARQLVSQIDAVHSAVALLHDGHGEGGHGSGHGEGGHGGGQRTARGIGQGIGQGSPRGRWLATLRSVASRSDLPGVIEGRLVRILFDAQMADDVQVRMSRAMSLGHPPARAAAWVEGFLSGGGLLLVHDSRLLAAVDGWLTGLSPEAFVDVLPLLRRTFGAFAPPERRSIGERVRSGTAAACGGGDGGRGGTGDGADHDDERAAPAVRTVLEILGRA</sequence>
<dbReference type="PANTHER" id="PTHR30634">
    <property type="entry name" value="OUTER MEMBRANE LOLAB LIPOPROTEIN INSERTION APPARATUS"/>
    <property type="match status" value="1"/>
</dbReference>
<dbReference type="InterPro" id="IPR050458">
    <property type="entry name" value="LolB"/>
</dbReference>
<feature type="compositionally biased region" description="Gly residues" evidence="1">
    <location>
        <begin position="768"/>
        <end position="780"/>
    </location>
</feature>
<reference evidence="2 3" key="1">
    <citation type="submission" date="2024-06" db="EMBL/GenBank/DDBJ databases">
        <title>The Natural Products Discovery Center: Release of the First 8490 Sequenced Strains for Exploring Actinobacteria Biosynthetic Diversity.</title>
        <authorList>
            <person name="Kalkreuter E."/>
            <person name="Kautsar S.A."/>
            <person name="Yang D."/>
            <person name="Bader C.D."/>
            <person name="Teijaro C.N."/>
            <person name="Fluegel L."/>
            <person name="Davis C.M."/>
            <person name="Simpson J.R."/>
            <person name="Lauterbach L."/>
            <person name="Steele A.D."/>
            <person name="Gui C."/>
            <person name="Meng S."/>
            <person name="Li G."/>
            <person name="Viehrig K."/>
            <person name="Ye F."/>
            <person name="Su P."/>
            <person name="Kiefer A.F."/>
            <person name="Nichols A."/>
            <person name="Cepeda A.J."/>
            <person name="Yan W."/>
            <person name="Fan B."/>
            <person name="Jiang Y."/>
            <person name="Adhikari A."/>
            <person name="Zheng C.-J."/>
            <person name="Schuster L."/>
            <person name="Cowan T.M."/>
            <person name="Smanski M.J."/>
            <person name="Chevrette M.G."/>
            <person name="De Carvalho L.P.S."/>
            <person name="Shen B."/>
        </authorList>
    </citation>
    <scope>NUCLEOTIDE SEQUENCE [LARGE SCALE GENOMIC DNA]</scope>
    <source>
        <strain evidence="2 3">NPDC050100</strain>
    </source>
</reference>
<dbReference type="PANTHER" id="PTHR30634:SF14">
    <property type="match status" value="1"/>
</dbReference>
<dbReference type="InterPro" id="IPR043737">
    <property type="entry name" value="DUF5682"/>
</dbReference>
<dbReference type="Pfam" id="PF18934">
    <property type="entry name" value="DUF5682"/>
    <property type="match status" value="1"/>
</dbReference>
<accession>A0ABV3G930</accession>
<gene>
    <name evidence="2" type="ORF">AB0I59_05910</name>
</gene>
<protein>
    <submittedName>
        <fullName evidence="2">DUF5682 family protein</fullName>
    </submittedName>
</protein>
<organism evidence="2 3">
    <name type="scientific">Microtetraspora glauca</name>
    <dbReference type="NCBI Taxonomy" id="1996"/>
    <lineage>
        <taxon>Bacteria</taxon>
        <taxon>Bacillati</taxon>
        <taxon>Actinomycetota</taxon>
        <taxon>Actinomycetes</taxon>
        <taxon>Streptosporangiales</taxon>
        <taxon>Streptosporangiaceae</taxon>
        <taxon>Microtetraspora</taxon>
    </lineage>
</organism>
<keyword evidence="3" id="KW-1185">Reference proteome</keyword>
<name>A0ABV3G930_MICGL</name>
<feature type="region of interest" description="Disordered" evidence="1">
    <location>
        <begin position="606"/>
        <end position="642"/>
    </location>
</feature>
<comment type="caution">
    <text evidence="2">The sequence shown here is derived from an EMBL/GenBank/DDBJ whole genome shotgun (WGS) entry which is preliminary data.</text>
</comment>
<dbReference type="RefSeq" id="WP_358130482.1">
    <property type="nucleotide sequence ID" value="NZ_JBFALK010000002.1"/>
</dbReference>
<feature type="region of interest" description="Disordered" evidence="1">
    <location>
        <begin position="759"/>
        <end position="788"/>
    </location>
</feature>
<proteinExistence type="predicted"/>
<evidence type="ECO:0000313" key="3">
    <source>
        <dbReference type="Proteomes" id="UP001551675"/>
    </source>
</evidence>
<dbReference type="Proteomes" id="UP001551675">
    <property type="component" value="Unassembled WGS sequence"/>
</dbReference>
<evidence type="ECO:0000313" key="2">
    <source>
        <dbReference type="EMBL" id="MEV0968150.1"/>
    </source>
</evidence>
<dbReference type="EMBL" id="JBFALK010000002">
    <property type="protein sequence ID" value="MEV0968150.1"/>
    <property type="molecule type" value="Genomic_DNA"/>
</dbReference>